<organism evidence="3 4">
    <name type="scientific">Hirundo rustica rustica</name>
    <dbReference type="NCBI Taxonomy" id="333673"/>
    <lineage>
        <taxon>Eukaryota</taxon>
        <taxon>Metazoa</taxon>
        <taxon>Chordata</taxon>
        <taxon>Craniata</taxon>
        <taxon>Vertebrata</taxon>
        <taxon>Euteleostomi</taxon>
        <taxon>Archelosauria</taxon>
        <taxon>Archosauria</taxon>
        <taxon>Dinosauria</taxon>
        <taxon>Saurischia</taxon>
        <taxon>Theropoda</taxon>
        <taxon>Coelurosauria</taxon>
        <taxon>Aves</taxon>
        <taxon>Neognathae</taxon>
        <taxon>Neoaves</taxon>
        <taxon>Telluraves</taxon>
        <taxon>Australaves</taxon>
        <taxon>Passeriformes</taxon>
        <taxon>Sylvioidea</taxon>
        <taxon>Hirundinidae</taxon>
        <taxon>Hirundo</taxon>
    </lineage>
</organism>
<proteinExistence type="inferred from homology"/>
<comment type="similarity">
    <text evidence="1">Belongs to the SCC3 family.</text>
</comment>
<evidence type="ECO:0000313" key="3">
    <source>
        <dbReference type="EMBL" id="RMC00729.1"/>
    </source>
</evidence>
<dbReference type="OrthoDB" id="498590at2759"/>
<name>A0A3M0JIU1_HIRRU</name>
<keyword evidence="4" id="KW-1185">Reference proteome</keyword>
<reference evidence="3 4" key="1">
    <citation type="submission" date="2018-07" db="EMBL/GenBank/DDBJ databases">
        <title>A high quality draft genome assembly of the barn swallow (H. rustica rustica).</title>
        <authorList>
            <person name="Formenti G."/>
            <person name="Chiara M."/>
            <person name="Poveda L."/>
            <person name="Francoijs K.-J."/>
            <person name="Bonisoli-Alquati A."/>
            <person name="Canova L."/>
            <person name="Gianfranceschi L."/>
            <person name="Horner D.S."/>
            <person name="Saino N."/>
        </authorList>
    </citation>
    <scope>NUCLEOTIDE SEQUENCE [LARGE SCALE GENOMIC DNA]</scope>
    <source>
        <strain evidence="3">Chelidonia</strain>
        <tissue evidence="3">Blood</tissue>
    </source>
</reference>
<feature type="domain" description="Cohesin subunit SCC3/SA HEAT-repeats" evidence="2">
    <location>
        <begin position="135"/>
        <end position="192"/>
    </location>
</feature>
<comment type="caution">
    <text evidence="3">The sequence shown here is derived from an EMBL/GenBank/DDBJ whole genome shotgun (WGS) entry which is preliminary data.</text>
</comment>
<dbReference type="GO" id="GO:0005634">
    <property type="term" value="C:nucleus"/>
    <property type="evidence" value="ECO:0007669"/>
    <property type="project" value="TreeGrafter"/>
</dbReference>
<dbReference type="STRING" id="333673.A0A3M0JIU1"/>
<accession>A0A3M0JIU1</accession>
<dbReference type="GO" id="GO:0007062">
    <property type="term" value="P:sister chromatid cohesion"/>
    <property type="evidence" value="ECO:0007669"/>
    <property type="project" value="TreeGrafter"/>
</dbReference>
<dbReference type="Pfam" id="PF24571">
    <property type="entry name" value="HEAT_SCC3-SA"/>
    <property type="match status" value="1"/>
</dbReference>
<dbReference type="InterPro" id="IPR056396">
    <property type="entry name" value="HEAT_SCC3-SA"/>
</dbReference>
<dbReference type="AlphaFoldDB" id="A0A3M0JIU1"/>
<evidence type="ECO:0000313" key="4">
    <source>
        <dbReference type="Proteomes" id="UP000269221"/>
    </source>
</evidence>
<dbReference type="PANTHER" id="PTHR11199:SF0">
    <property type="entry name" value="LD34181P-RELATED"/>
    <property type="match status" value="1"/>
</dbReference>
<dbReference type="GO" id="GO:0000785">
    <property type="term" value="C:chromatin"/>
    <property type="evidence" value="ECO:0007669"/>
    <property type="project" value="TreeGrafter"/>
</dbReference>
<dbReference type="Proteomes" id="UP000269221">
    <property type="component" value="Unassembled WGS sequence"/>
</dbReference>
<dbReference type="GO" id="GO:0003682">
    <property type="term" value="F:chromatin binding"/>
    <property type="evidence" value="ECO:0007669"/>
    <property type="project" value="TreeGrafter"/>
</dbReference>
<protein>
    <recommendedName>
        <fullName evidence="2">Cohesin subunit SCC3/SA HEAT-repeats domain-containing protein</fullName>
    </recommendedName>
</protein>
<dbReference type="InterPro" id="IPR039662">
    <property type="entry name" value="Cohesin_Scc3/SA"/>
</dbReference>
<dbReference type="PANTHER" id="PTHR11199">
    <property type="entry name" value="STROMAL ANTIGEN"/>
    <property type="match status" value="1"/>
</dbReference>
<dbReference type="GO" id="GO:0008278">
    <property type="term" value="C:cohesin complex"/>
    <property type="evidence" value="ECO:0007669"/>
    <property type="project" value="TreeGrafter"/>
</dbReference>
<sequence length="216" mass="24688">MELRVQESREFGEFWELQAQDKEPEVALEVLKLLLELDRENPGLREKSGIWDQKFAIWGRKSGIWGWGSGTRGHRIPGIPRNLEEALSDEDCRSVFPIVFVSSRALASAARKFLFQRLLDPQRGAGSGRGFFLRSQVSPRESREQREQKSRLSRSLIPLLPQLLEKFSVVSALLELLQHLELGTLRSARMDKAESPDEDDVYGLAAMLGRLWALFR</sequence>
<dbReference type="EMBL" id="QRBI01000142">
    <property type="protein sequence ID" value="RMC00729.1"/>
    <property type="molecule type" value="Genomic_DNA"/>
</dbReference>
<evidence type="ECO:0000259" key="2">
    <source>
        <dbReference type="Pfam" id="PF24571"/>
    </source>
</evidence>
<gene>
    <name evidence="3" type="ORF">DUI87_22410</name>
</gene>
<evidence type="ECO:0000256" key="1">
    <source>
        <dbReference type="ARBA" id="ARBA00005486"/>
    </source>
</evidence>